<dbReference type="AlphaFoldDB" id="B0DR33"/>
<name>B0DR33_LACBS</name>
<accession>B0DR33</accession>
<reference evidence="1 2" key="1">
    <citation type="journal article" date="2008" name="Nature">
        <title>The genome of Laccaria bicolor provides insights into mycorrhizal symbiosis.</title>
        <authorList>
            <person name="Martin F."/>
            <person name="Aerts A."/>
            <person name="Ahren D."/>
            <person name="Brun A."/>
            <person name="Danchin E.G.J."/>
            <person name="Duchaussoy F."/>
            <person name="Gibon J."/>
            <person name="Kohler A."/>
            <person name="Lindquist E."/>
            <person name="Pereda V."/>
            <person name="Salamov A."/>
            <person name="Shapiro H.J."/>
            <person name="Wuyts J."/>
            <person name="Blaudez D."/>
            <person name="Buee M."/>
            <person name="Brokstein P."/>
            <person name="Canbaeck B."/>
            <person name="Cohen D."/>
            <person name="Courty P.E."/>
            <person name="Coutinho P.M."/>
            <person name="Delaruelle C."/>
            <person name="Detter J.C."/>
            <person name="Deveau A."/>
            <person name="DiFazio S."/>
            <person name="Duplessis S."/>
            <person name="Fraissinet-Tachet L."/>
            <person name="Lucic E."/>
            <person name="Frey-Klett P."/>
            <person name="Fourrey C."/>
            <person name="Feussner I."/>
            <person name="Gay G."/>
            <person name="Grimwood J."/>
            <person name="Hoegger P.J."/>
            <person name="Jain P."/>
            <person name="Kilaru S."/>
            <person name="Labbe J."/>
            <person name="Lin Y.C."/>
            <person name="Legue V."/>
            <person name="Le Tacon F."/>
            <person name="Marmeisse R."/>
            <person name="Melayah D."/>
            <person name="Montanini B."/>
            <person name="Muratet M."/>
            <person name="Nehls U."/>
            <person name="Niculita-Hirzel H."/>
            <person name="Oudot-Le Secq M.P."/>
            <person name="Peter M."/>
            <person name="Quesneville H."/>
            <person name="Rajashekar B."/>
            <person name="Reich M."/>
            <person name="Rouhier N."/>
            <person name="Schmutz J."/>
            <person name="Yin T."/>
            <person name="Chalot M."/>
            <person name="Henrissat B."/>
            <person name="Kuees U."/>
            <person name="Lucas S."/>
            <person name="Van de Peer Y."/>
            <person name="Podila G.K."/>
            <person name="Polle A."/>
            <person name="Pukkila P.J."/>
            <person name="Richardson P.M."/>
            <person name="Rouze P."/>
            <person name="Sanders I.R."/>
            <person name="Stajich J.E."/>
            <person name="Tunlid A."/>
            <person name="Tuskan G."/>
            <person name="Grigoriev I.V."/>
        </authorList>
    </citation>
    <scope>NUCLEOTIDE SEQUENCE [LARGE SCALE GENOMIC DNA]</scope>
    <source>
        <strain evidence="2">S238N-H82 / ATCC MYA-4686</strain>
    </source>
</reference>
<sequence length="243" mass="26269">MVVHVVVGVVVIGWWATNVDGGGAWFIAWALVCCVTWHSRVVLAALQRAVIIEGGPCAKFDFSGIPGIAPDSAGFPQESVEDNKDLLELLKMLPMRQKLVFFSVTTADLLTIWRWPNAILSNILLLESRNIKVSRSLTGKLFTAMMAVLRKGTLNPALLVFFTEVTSFTCTFRVFWSVASDAAATGAFFDARGGFGFTAKVDTFDAADAILAAATDAFVHALGAMVKWDENELTTSPSMSPVT</sequence>
<evidence type="ECO:0000313" key="2">
    <source>
        <dbReference type="Proteomes" id="UP000001194"/>
    </source>
</evidence>
<dbReference type="Proteomes" id="UP000001194">
    <property type="component" value="Unassembled WGS sequence"/>
</dbReference>
<organism evidence="2">
    <name type="scientific">Laccaria bicolor (strain S238N-H82 / ATCC MYA-4686)</name>
    <name type="common">Bicoloured deceiver</name>
    <name type="synonym">Laccaria laccata var. bicolor</name>
    <dbReference type="NCBI Taxonomy" id="486041"/>
    <lineage>
        <taxon>Eukaryota</taxon>
        <taxon>Fungi</taxon>
        <taxon>Dikarya</taxon>
        <taxon>Basidiomycota</taxon>
        <taxon>Agaricomycotina</taxon>
        <taxon>Agaricomycetes</taxon>
        <taxon>Agaricomycetidae</taxon>
        <taxon>Agaricales</taxon>
        <taxon>Agaricineae</taxon>
        <taxon>Hydnangiaceae</taxon>
        <taxon>Laccaria</taxon>
    </lineage>
</organism>
<dbReference type="GeneID" id="6082057"/>
<keyword evidence="2" id="KW-1185">Reference proteome</keyword>
<protein>
    <submittedName>
        <fullName evidence="1">Predicted protein</fullName>
    </submittedName>
</protein>
<dbReference type="RefSeq" id="XP_001886350.1">
    <property type="nucleotide sequence ID" value="XM_001886315.1"/>
</dbReference>
<dbReference type="KEGG" id="lbc:LACBIDRAFT_331934"/>
<proteinExistence type="predicted"/>
<dbReference type="EMBL" id="DS547127">
    <property type="protein sequence ID" value="EDR02927.1"/>
    <property type="molecule type" value="Genomic_DNA"/>
</dbReference>
<dbReference type="InParanoid" id="B0DR33"/>
<dbReference type="HOGENOM" id="CLU_1142753_0_0_1"/>
<evidence type="ECO:0000313" key="1">
    <source>
        <dbReference type="EMBL" id="EDR02927.1"/>
    </source>
</evidence>
<gene>
    <name evidence="1" type="ORF">LACBIDRAFT_331934</name>
</gene>